<dbReference type="RefSeq" id="WP_158263413.1">
    <property type="nucleotide sequence ID" value="NZ_PVTD01000001.1"/>
</dbReference>
<dbReference type="GO" id="GO:0003677">
    <property type="term" value="F:DNA binding"/>
    <property type="evidence" value="ECO:0007669"/>
    <property type="project" value="UniProtKB-KW"/>
</dbReference>
<sequence>MSDNPHPKDTADLGAVLARLDAQAAHMKRIEEKIDRMMGLYNALGSIAAGVPPGLVAALHAMSPAEHVALQMVLDGRINREISVCLDVSEERVQEWVGSVIRKLEVESRAAVRDLMLPVMRIIPAAEYERASGGIPKDWNDKYGVPGVPDPYRTIYHPD</sequence>
<dbReference type="SUPFAM" id="SSF46894">
    <property type="entry name" value="C-terminal effector domain of the bipartite response regulators"/>
    <property type="match status" value="1"/>
</dbReference>
<dbReference type="Pfam" id="PF00196">
    <property type="entry name" value="GerE"/>
    <property type="match status" value="1"/>
</dbReference>
<evidence type="ECO:0000313" key="2">
    <source>
        <dbReference type="EMBL" id="PRY26735.1"/>
    </source>
</evidence>
<dbReference type="InterPro" id="IPR016032">
    <property type="entry name" value="Sig_transdc_resp-reg_C-effctor"/>
</dbReference>
<name>A0A2T0RZZ4_9RHOB</name>
<evidence type="ECO:0000313" key="3">
    <source>
        <dbReference type="Proteomes" id="UP000239480"/>
    </source>
</evidence>
<dbReference type="SMART" id="SM00421">
    <property type="entry name" value="HTH_LUXR"/>
    <property type="match status" value="1"/>
</dbReference>
<protein>
    <submittedName>
        <fullName evidence="2">DNA-binding CsgD family transcriptional regulator</fullName>
    </submittedName>
</protein>
<dbReference type="InterPro" id="IPR036388">
    <property type="entry name" value="WH-like_DNA-bd_sf"/>
</dbReference>
<dbReference type="AlphaFoldDB" id="A0A2T0RZZ4"/>
<keyword evidence="2" id="KW-0238">DNA-binding</keyword>
<reference evidence="2 3" key="1">
    <citation type="submission" date="2018-03" db="EMBL/GenBank/DDBJ databases">
        <title>Genomic Encyclopedia of Archaeal and Bacterial Type Strains, Phase II (KMG-II): from individual species to whole genera.</title>
        <authorList>
            <person name="Goeker M."/>
        </authorList>
    </citation>
    <scope>NUCLEOTIDE SEQUENCE [LARGE SCALE GENOMIC DNA]</scope>
    <source>
        <strain evidence="2 3">DSM 29328</strain>
    </source>
</reference>
<dbReference type="EMBL" id="PVTD01000001">
    <property type="protein sequence ID" value="PRY26735.1"/>
    <property type="molecule type" value="Genomic_DNA"/>
</dbReference>
<feature type="domain" description="HTH luxR-type" evidence="1">
    <location>
        <begin position="59"/>
        <end position="116"/>
    </location>
</feature>
<dbReference type="Proteomes" id="UP000239480">
    <property type="component" value="Unassembled WGS sequence"/>
</dbReference>
<dbReference type="OrthoDB" id="7854871at2"/>
<keyword evidence="3" id="KW-1185">Reference proteome</keyword>
<proteinExistence type="predicted"/>
<dbReference type="InterPro" id="IPR000792">
    <property type="entry name" value="Tscrpt_reg_LuxR_C"/>
</dbReference>
<gene>
    <name evidence="2" type="ORF">CLV78_101836</name>
</gene>
<evidence type="ECO:0000259" key="1">
    <source>
        <dbReference type="SMART" id="SM00421"/>
    </source>
</evidence>
<accession>A0A2T0RZZ4</accession>
<dbReference type="Gene3D" id="1.10.10.10">
    <property type="entry name" value="Winged helix-like DNA-binding domain superfamily/Winged helix DNA-binding domain"/>
    <property type="match status" value="1"/>
</dbReference>
<organism evidence="2 3">
    <name type="scientific">Aliiruegeria haliotis</name>
    <dbReference type="NCBI Taxonomy" id="1280846"/>
    <lineage>
        <taxon>Bacteria</taxon>
        <taxon>Pseudomonadati</taxon>
        <taxon>Pseudomonadota</taxon>
        <taxon>Alphaproteobacteria</taxon>
        <taxon>Rhodobacterales</taxon>
        <taxon>Roseobacteraceae</taxon>
        <taxon>Aliiruegeria</taxon>
    </lineage>
</organism>
<dbReference type="GO" id="GO:0006355">
    <property type="term" value="P:regulation of DNA-templated transcription"/>
    <property type="evidence" value="ECO:0007669"/>
    <property type="project" value="InterPro"/>
</dbReference>
<comment type="caution">
    <text evidence="2">The sequence shown here is derived from an EMBL/GenBank/DDBJ whole genome shotgun (WGS) entry which is preliminary data.</text>
</comment>